<feature type="transmembrane region" description="Helical" evidence="6">
    <location>
        <begin position="45"/>
        <end position="62"/>
    </location>
</feature>
<dbReference type="AlphaFoldDB" id="A0A411WLG0"/>
<evidence type="ECO:0000259" key="7">
    <source>
        <dbReference type="Pfam" id="PF00892"/>
    </source>
</evidence>
<dbReference type="Proteomes" id="UP000293154">
    <property type="component" value="Chromosome"/>
</dbReference>
<accession>A0A411WLG0</accession>
<organism evidence="8 9">
    <name type="scientific">Limnobaculum zhutongyuii</name>
    <dbReference type="NCBI Taxonomy" id="2498113"/>
    <lineage>
        <taxon>Bacteria</taxon>
        <taxon>Pseudomonadati</taxon>
        <taxon>Pseudomonadota</taxon>
        <taxon>Gammaproteobacteria</taxon>
        <taxon>Enterobacterales</taxon>
        <taxon>Budviciaceae</taxon>
        <taxon>Limnobaculum</taxon>
    </lineage>
</organism>
<dbReference type="PANTHER" id="PTHR42920:SF5">
    <property type="entry name" value="EAMA DOMAIN-CONTAINING PROTEIN"/>
    <property type="match status" value="1"/>
</dbReference>
<dbReference type="GO" id="GO:0005886">
    <property type="term" value="C:plasma membrane"/>
    <property type="evidence" value="ECO:0007669"/>
    <property type="project" value="UniProtKB-SubCell"/>
</dbReference>
<proteinExistence type="predicted"/>
<feature type="transmembrane region" description="Helical" evidence="6">
    <location>
        <begin position="99"/>
        <end position="116"/>
    </location>
</feature>
<keyword evidence="4 6" id="KW-1133">Transmembrane helix</keyword>
<dbReference type="SUPFAM" id="SSF103481">
    <property type="entry name" value="Multidrug resistance efflux transporter EmrE"/>
    <property type="match status" value="2"/>
</dbReference>
<dbReference type="Pfam" id="PF00892">
    <property type="entry name" value="EamA"/>
    <property type="match status" value="2"/>
</dbReference>
<evidence type="ECO:0000313" key="9">
    <source>
        <dbReference type="Proteomes" id="UP000293154"/>
    </source>
</evidence>
<protein>
    <submittedName>
        <fullName evidence="8">Threonine/homoserine exporter RhtA</fullName>
    </submittedName>
</protein>
<feature type="transmembrane region" description="Helical" evidence="6">
    <location>
        <begin position="182"/>
        <end position="200"/>
    </location>
</feature>
<dbReference type="InterPro" id="IPR000620">
    <property type="entry name" value="EamA_dom"/>
</dbReference>
<feature type="transmembrane region" description="Helical" evidence="6">
    <location>
        <begin position="241"/>
        <end position="261"/>
    </location>
</feature>
<keyword evidence="9" id="KW-1185">Reference proteome</keyword>
<keyword evidence="2" id="KW-1003">Cell membrane</keyword>
<evidence type="ECO:0000256" key="3">
    <source>
        <dbReference type="ARBA" id="ARBA00022692"/>
    </source>
</evidence>
<comment type="subcellular location">
    <subcellularLocation>
        <location evidence="1">Cell membrane</location>
        <topology evidence="1">Multi-pass membrane protein</topology>
    </subcellularLocation>
</comment>
<keyword evidence="3 6" id="KW-0812">Transmembrane</keyword>
<feature type="transmembrane region" description="Helical" evidence="6">
    <location>
        <begin position="123"/>
        <end position="142"/>
    </location>
</feature>
<dbReference type="NCBIfam" id="NF007823">
    <property type="entry name" value="PRK10532.1"/>
    <property type="match status" value="1"/>
</dbReference>
<dbReference type="InterPro" id="IPR037185">
    <property type="entry name" value="EmrE-like"/>
</dbReference>
<dbReference type="InterPro" id="IPR051258">
    <property type="entry name" value="Diverse_Substrate_Transporter"/>
</dbReference>
<feature type="transmembrane region" description="Helical" evidence="6">
    <location>
        <begin position="74"/>
        <end position="93"/>
    </location>
</feature>
<evidence type="ECO:0000313" key="8">
    <source>
        <dbReference type="EMBL" id="QBH96986.1"/>
    </source>
</evidence>
<feature type="domain" description="EamA" evidence="7">
    <location>
        <begin position="14"/>
        <end position="140"/>
    </location>
</feature>
<dbReference type="EMBL" id="CP034752">
    <property type="protein sequence ID" value="QBH96986.1"/>
    <property type="molecule type" value="Genomic_DNA"/>
</dbReference>
<gene>
    <name evidence="8" type="primary">rhtA</name>
    <name evidence="8" type="ORF">EKN56_11620</name>
</gene>
<evidence type="ECO:0000256" key="6">
    <source>
        <dbReference type="SAM" id="Phobius"/>
    </source>
</evidence>
<feature type="transmembrane region" description="Helical" evidence="6">
    <location>
        <begin position="267"/>
        <end position="287"/>
    </location>
</feature>
<name>A0A411WLG0_9GAMM</name>
<feature type="transmembrane region" description="Helical" evidence="6">
    <location>
        <begin position="148"/>
        <end position="170"/>
    </location>
</feature>
<evidence type="ECO:0000256" key="5">
    <source>
        <dbReference type="ARBA" id="ARBA00023136"/>
    </source>
</evidence>
<sequence length="307" mass="32480">MSLKDKKSSVLVPIILLLIAMLSIQGGASLAKTLFPAVGAQGVTAYRLFLGTIILMIFLRPWRKQTTRTPAPGACWWLVAYGLSLGGMNLLFYMSLRTVPLGIAVALEFIGPLAVAMCSSRRVVDFLWIGLVIVGLGLLLPLRQSVNGIDPVGACYALGAGFFWALYIVFGQRAGANYGTRSVALGALVATIIAVPIGVAHAGSDLFALSLLPVAIGVAILSTALPYSLEMVALTRLPAQTFGTLTSLEPAIGALSGLIFLNETLSWMQWMGLFAVIVASMGASLTIKRKTKLETVEIEKGGVVLDK</sequence>
<feature type="domain" description="EamA" evidence="7">
    <location>
        <begin position="153"/>
        <end position="282"/>
    </location>
</feature>
<feature type="transmembrane region" description="Helical" evidence="6">
    <location>
        <begin position="206"/>
        <end position="229"/>
    </location>
</feature>
<dbReference type="KEGG" id="prag:EKN56_11620"/>
<keyword evidence="5 6" id="KW-0472">Membrane</keyword>
<dbReference type="RefSeq" id="WP_130591928.1">
    <property type="nucleotide sequence ID" value="NZ_CP034752.1"/>
</dbReference>
<reference evidence="8 9" key="1">
    <citation type="submission" date="2019-03" db="EMBL/GenBank/DDBJ databases">
        <title>Pragia sp. nov. isolated from the gut tract of Carduelis flavirostris.</title>
        <authorList>
            <person name="Ge Y."/>
        </authorList>
    </citation>
    <scope>NUCLEOTIDE SEQUENCE [LARGE SCALE GENOMIC DNA]</scope>
    <source>
        <strain evidence="8 9">CF-458</strain>
    </source>
</reference>
<evidence type="ECO:0000256" key="2">
    <source>
        <dbReference type="ARBA" id="ARBA00022475"/>
    </source>
</evidence>
<dbReference type="PANTHER" id="PTHR42920">
    <property type="entry name" value="OS03G0707200 PROTEIN-RELATED"/>
    <property type="match status" value="1"/>
</dbReference>
<evidence type="ECO:0000256" key="1">
    <source>
        <dbReference type="ARBA" id="ARBA00004651"/>
    </source>
</evidence>
<dbReference type="OrthoDB" id="9815120at2"/>
<evidence type="ECO:0000256" key="4">
    <source>
        <dbReference type="ARBA" id="ARBA00022989"/>
    </source>
</evidence>